<dbReference type="PROSITE" id="PS50082">
    <property type="entry name" value="WD_REPEATS_2"/>
    <property type="match status" value="1"/>
</dbReference>
<feature type="region of interest" description="Disordered" evidence="3">
    <location>
        <begin position="18"/>
        <end position="44"/>
    </location>
</feature>
<feature type="domain" description="Protein kinase" evidence="4">
    <location>
        <begin position="47"/>
        <end position="307"/>
    </location>
</feature>
<dbReference type="Proteomes" id="UP001305779">
    <property type="component" value="Unassembled WGS sequence"/>
</dbReference>
<dbReference type="InterPro" id="IPR000719">
    <property type="entry name" value="Prot_kinase_dom"/>
</dbReference>
<dbReference type="Pfam" id="PF00400">
    <property type="entry name" value="WD40"/>
    <property type="match status" value="3"/>
</dbReference>
<dbReference type="SUPFAM" id="SSF50998">
    <property type="entry name" value="Quinoprotein alcohol dehydrogenase-like"/>
    <property type="match status" value="1"/>
</dbReference>
<evidence type="ECO:0000256" key="2">
    <source>
        <dbReference type="PROSITE-ProRule" id="PRU10141"/>
    </source>
</evidence>
<feature type="compositionally biased region" description="Polar residues" evidence="3">
    <location>
        <begin position="547"/>
        <end position="559"/>
    </location>
</feature>
<keyword evidence="2" id="KW-0067">ATP-binding</keyword>
<dbReference type="InterPro" id="IPR011009">
    <property type="entry name" value="Kinase-like_dom_sf"/>
</dbReference>
<evidence type="ECO:0000259" key="4">
    <source>
        <dbReference type="PROSITE" id="PS50011"/>
    </source>
</evidence>
<feature type="region of interest" description="Disordered" evidence="3">
    <location>
        <begin position="897"/>
        <end position="940"/>
    </location>
</feature>
<gene>
    <name evidence="5" type="ORF">PRZ48_013842</name>
</gene>
<evidence type="ECO:0000313" key="5">
    <source>
        <dbReference type="EMBL" id="KAK4495510.1"/>
    </source>
</evidence>
<organism evidence="5 6">
    <name type="scientific">Zasmidium cellare</name>
    <name type="common">Wine cellar mold</name>
    <name type="synonym">Racodium cellare</name>
    <dbReference type="NCBI Taxonomy" id="395010"/>
    <lineage>
        <taxon>Eukaryota</taxon>
        <taxon>Fungi</taxon>
        <taxon>Dikarya</taxon>
        <taxon>Ascomycota</taxon>
        <taxon>Pezizomycotina</taxon>
        <taxon>Dothideomycetes</taxon>
        <taxon>Dothideomycetidae</taxon>
        <taxon>Mycosphaerellales</taxon>
        <taxon>Mycosphaerellaceae</taxon>
        <taxon>Zasmidium</taxon>
    </lineage>
</organism>
<evidence type="ECO:0000313" key="6">
    <source>
        <dbReference type="Proteomes" id="UP001305779"/>
    </source>
</evidence>
<protein>
    <recommendedName>
        <fullName evidence="4">Protein kinase domain-containing protein</fullName>
    </recommendedName>
</protein>
<comment type="caution">
    <text evidence="5">The sequence shown here is derived from an EMBL/GenBank/DDBJ whole genome shotgun (WGS) entry which is preliminary data.</text>
</comment>
<dbReference type="SUPFAM" id="SSF56112">
    <property type="entry name" value="Protein kinase-like (PK-like)"/>
    <property type="match status" value="1"/>
</dbReference>
<feature type="compositionally biased region" description="Polar residues" evidence="3">
    <location>
        <begin position="335"/>
        <end position="378"/>
    </location>
</feature>
<sequence>MPPIPDLVRLTRLDTQFSPRDSRTRYTQHKSTGSKPGRRHTQEVERWQRTKALGRGSYGGAVYLEKCIHGDKTGGVRAVKKIRKPFDTNYYRELEALAFFSYPKYEHYFVNSLGWYEDRSNIFIAMEYIQHRDLQQYLNAPLPQEEAKHITYQILEGLDFMHENGFAHRDLKPATGGSRSPTADFGLTKRALEDFTQLRTVAGTPAFTAPEVLGYGPVTGDANDTSYTTAVDLWSTGVIAFLIVTGDIPFKDQRQLGQYAQGLGAVPFDPLTTAQIDEHVHELIRTLMAPDPKLRPATASCLKGPWFATIAAGAANDMQTMGSEAAQASLASGMDNGNTKGSLGTNGTYEDWPHSQQYSARWTTDEQNSTVASDWSDNTADKKDSGLSGIVDLSLAPTTSSSILKNPFESEGDRTEDPPGKVPSDDEHSMSSEESYESLATVKASPSTQHVDKAVETHPQYLPLPEPRMHVGLETPKISSSRMPYDERDFAPKHRTDDGKQVGDADVHEIDRRAPDPAVIMPPTQEPAPTHTREKLNNKPSPRLVNAKQTSLQTPDTLSNDNGALLLPTSPRASANNLLSDQKFRVWCMAFAPDGRHLTLPVSNPDKGGGEVQFWDTASGTLTQSLRCDTLPTIVAFSSDGRLLAAATSRELLLWNNLSATRIMSIPFKERNLRCHCVTFSADGRFVAVGAFQYPSDNYDAPPKSLIGVWVVEDGNIVKGLIIDRNTTVFTIGAMPDGTLMAASVYEEKVSGQSRDFYSLRLWDVVTGVDVCTIRTALCPEYVTFSPDSTFIACSTSRLSTIKVWYAGSGTLLNSWRVDGPADRWFPIAFSPDSKQLVSGASKTVTLWDVPTGRQICRVADHADWIRCLAFSQDGSLVSSASADGIVQLTDLQSAAAAATPDAQQNRPAAPSTADSSSTEQSATAKRKSILTKLLGRAQK</sequence>
<name>A0ABR0E285_ZASCE</name>
<dbReference type="Gene3D" id="1.10.510.10">
    <property type="entry name" value="Transferase(Phosphotransferase) domain 1"/>
    <property type="match status" value="1"/>
</dbReference>
<feature type="binding site" evidence="2">
    <location>
        <position position="81"/>
    </location>
    <ligand>
        <name>ATP</name>
        <dbReference type="ChEBI" id="CHEBI:30616"/>
    </ligand>
</feature>
<proteinExistence type="predicted"/>
<evidence type="ECO:0000256" key="3">
    <source>
        <dbReference type="SAM" id="MobiDB-lite"/>
    </source>
</evidence>
<dbReference type="InterPro" id="IPR017441">
    <property type="entry name" value="Protein_kinase_ATP_BS"/>
</dbReference>
<reference evidence="5 6" key="1">
    <citation type="journal article" date="2023" name="G3 (Bethesda)">
        <title>A chromosome-level genome assembly of Zasmidium syzygii isolated from banana leaves.</title>
        <authorList>
            <person name="van Westerhoven A.C."/>
            <person name="Mehrabi R."/>
            <person name="Talebi R."/>
            <person name="Steentjes M.B.F."/>
            <person name="Corcolon B."/>
            <person name="Chong P.A."/>
            <person name="Kema G.H.J."/>
            <person name="Seidl M.F."/>
        </authorList>
    </citation>
    <scope>NUCLEOTIDE SEQUENCE [LARGE SCALE GENOMIC DNA]</scope>
    <source>
        <strain evidence="5 6">P124</strain>
    </source>
</reference>
<feature type="compositionally biased region" description="Low complexity" evidence="3">
    <location>
        <begin position="897"/>
        <end position="919"/>
    </location>
</feature>
<dbReference type="EMBL" id="JAXOVC010000012">
    <property type="protein sequence ID" value="KAK4495510.1"/>
    <property type="molecule type" value="Genomic_DNA"/>
</dbReference>
<accession>A0ABR0E285</accession>
<dbReference type="InterPro" id="IPR001680">
    <property type="entry name" value="WD40_rpt"/>
</dbReference>
<dbReference type="InterPro" id="IPR015943">
    <property type="entry name" value="WD40/YVTN_repeat-like_dom_sf"/>
</dbReference>
<dbReference type="SMART" id="SM00320">
    <property type="entry name" value="WD40"/>
    <property type="match status" value="4"/>
</dbReference>
<feature type="region of interest" description="Disordered" evidence="3">
    <location>
        <begin position="479"/>
        <end position="559"/>
    </location>
</feature>
<keyword evidence="2" id="KW-0547">Nucleotide-binding</keyword>
<feature type="region of interest" description="Disordered" evidence="3">
    <location>
        <begin position="401"/>
        <end position="450"/>
    </location>
</feature>
<dbReference type="PANTHER" id="PTHR44167:SF31">
    <property type="entry name" value="PROTEIN CBG02007"/>
    <property type="match status" value="1"/>
</dbReference>
<evidence type="ECO:0000256" key="1">
    <source>
        <dbReference type="PROSITE-ProRule" id="PRU00221"/>
    </source>
</evidence>
<dbReference type="PANTHER" id="PTHR44167">
    <property type="entry name" value="OVARIAN-SPECIFIC SERINE/THREONINE-PROTEIN KINASE LOK-RELATED"/>
    <property type="match status" value="1"/>
</dbReference>
<feature type="repeat" description="WD" evidence="1">
    <location>
        <begin position="859"/>
        <end position="900"/>
    </location>
</feature>
<dbReference type="InterPro" id="IPR011047">
    <property type="entry name" value="Quinoprotein_ADH-like_sf"/>
</dbReference>
<dbReference type="PROSITE" id="PS50011">
    <property type="entry name" value="PROTEIN_KINASE_DOM"/>
    <property type="match status" value="1"/>
</dbReference>
<keyword evidence="1" id="KW-0853">WD repeat</keyword>
<dbReference type="PROSITE" id="PS00107">
    <property type="entry name" value="PROTEIN_KINASE_ATP"/>
    <property type="match status" value="1"/>
</dbReference>
<keyword evidence="6" id="KW-1185">Reference proteome</keyword>
<feature type="compositionally biased region" description="Basic and acidic residues" evidence="3">
    <location>
        <begin position="411"/>
        <end position="431"/>
    </location>
</feature>
<dbReference type="Pfam" id="PF00069">
    <property type="entry name" value="Pkinase"/>
    <property type="match status" value="1"/>
</dbReference>
<feature type="region of interest" description="Disordered" evidence="3">
    <location>
        <begin position="331"/>
        <end position="387"/>
    </location>
</feature>
<dbReference type="Gene3D" id="2.130.10.10">
    <property type="entry name" value="YVTN repeat-like/Quinoprotein amine dehydrogenase"/>
    <property type="match status" value="2"/>
</dbReference>
<feature type="compositionally biased region" description="Basic and acidic residues" evidence="3">
    <location>
        <begin position="484"/>
        <end position="515"/>
    </location>
</feature>